<dbReference type="KEGG" id="harc:HARCEL1_09330"/>
<sequence length="281" mass="30099">MIVADAMTPRESVVMAELPGTRTDVLEALQEDLFSSVPVIKPTDEGEEFRGIVTRDALIDQPDEDQLALLVEEVPTTTADSDLREVAQLMAETGERRIPVVDGEFEGIVTVTDVLRAMADGDLEVDATVGDVAAGEVNTVYAGAPLAVGERELSYAEVPYGIVLDDAGEMCGILTEVDVLAVAEVVEGEADTGESIANQDDEWMWEGIKAVGNRYMPTRNVEFPDGPVEEFMTADPISVGGRRSVTEAAQLLVGNEIEQLPLVSGDDLVGIVRDIHLLEAA</sequence>
<evidence type="ECO:0000313" key="4">
    <source>
        <dbReference type="EMBL" id="AWB27898.1"/>
    </source>
</evidence>
<evidence type="ECO:0000256" key="2">
    <source>
        <dbReference type="PROSITE-ProRule" id="PRU00703"/>
    </source>
</evidence>
<dbReference type="InterPro" id="IPR046342">
    <property type="entry name" value="CBS_dom_sf"/>
</dbReference>
<dbReference type="Proteomes" id="UP000244727">
    <property type="component" value="Chromosome"/>
</dbReference>
<dbReference type="Pfam" id="PF00571">
    <property type="entry name" value="CBS"/>
    <property type="match status" value="3"/>
</dbReference>
<evidence type="ECO:0000259" key="3">
    <source>
        <dbReference type="PROSITE" id="PS51371"/>
    </source>
</evidence>
<evidence type="ECO:0000313" key="5">
    <source>
        <dbReference type="Proteomes" id="UP000244727"/>
    </source>
</evidence>
<dbReference type="SMART" id="SM00116">
    <property type="entry name" value="CBS"/>
    <property type="match status" value="4"/>
</dbReference>
<dbReference type="PANTHER" id="PTHR43080:SF29">
    <property type="entry name" value="OS02G0818000 PROTEIN"/>
    <property type="match status" value="1"/>
</dbReference>
<evidence type="ECO:0000256" key="1">
    <source>
        <dbReference type="ARBA" id="ARBA00023122"/>
    </source>
</evidence>
<dbReference type="InterPro" id="IPR051257">
    <property type="entry name" value="Diverse_CBS-Domain"/>
</dbReference>
<dbReference type="PROSITE" id="PS51371">
    <property type="entry name" value="CBS"/>
    <property type="match status" value="2"/>
</dbReference>
<reference evidence="4 5" key="1">
    <citation type="submission" date="2018-04" db="EMBL/GenBank/DDBJ databases">
        <title>Halococcoides cellulosivorans gen. nov., sp. nov., an extremely halophilic cellulose-utilizing haloarchaeon from hypersaline lakes.</title>
        <authorList>
            <person name="Sorokin D.Y."/>
            <person name="Toshchakov S.V."/>
            <person name="Samarov N.I."/>
            <person name="Korzhenkov A."/>
            <person name="Kublanov I.V."/>
        </authorList>
    </citation>
    <scope>NUCLEOTIDE SEQUENCE [LARGE SCALE GENOMIC DNA]</scope>
    <source>
        <strain evidence="4 5">HArcel1</strain>
    </source>
</reference>
<feature type="domain" description="CBS" evidence="3">
    <location>
        <begin position="7"/>
        <end position="69"/>
    </location>
</feature>
<feature type="domain" description="CBS" evidence="3">
    <location>
        <begin position="70"/>
        <end position="125"/>
    </location>
</feature>
<dbReference type="EMBL" id="CP028858">
    <property type="protein sequence ID" value="AWB27898.1"/>
    <property type="molecule type" value="Genomic_DNA"/>
</dbReference>
<dbReference type="PANTHER" id="PTHR43080">
    <property type="entry name" value="CBS DOMAIN-CONTAINING PROTEIN CBSX3, MITOCHONDRIAL"/>
    <property type="match status" value="1"/>
</dbReference>
<dbReference type="InterPro" id="IPR000644">
    <property type="entry name" value="CBS_dom"/>
</dbReference>
<keyword evidence="5" id="KW-1185">Reference proteome</keyword>
<dbReference type="SUPFAM" id="SSF54631">
    <property type="entry name" value="CBS-domain pair"/>
    <property type="match status" value="3"/>
</dbReference>
<dbReference type="AlphaFoldDB" id="A0A2R4X286"/>
<name>A0A2R4X286_9EURY</name>
<organism evidence="4 5">
    <name type="scientific">Halococcoides cellulosivorans</name>
    <dbReference type="NCBI Taxonomy" id="1679096"/>
    <lineage>
        <taxon>Archaea</taxon>
        <taxon>Methanobacteriati</taxon>
        <taxon>Methanobacteriota</taxon>
        <taxon>Stenosarchaea group</taxon>
        <taxon>Halobacteria</taxon>
        <taxon>Halobacteriales</taxon>
        <taxon>Haloarculaceae</taxon>
        <taxon>Halococcoides</taxon>
    </lineage>
</organism>
<proteinExistence type="predicted"/>
<keyword evidence="1 2" id="KW-0129">CBS domain</keyword>
<gene>
    <name evidence="4" type="ORF">HARCEL1_09330</name>
</gene>
<dbReference type="RefSeq" id="WP_108382746.1">
    <property type="nucleotide sequence ID" value="NZ_CP028858.1"/>
</dbReference>
<dbReference type="GeneID" id="36512707"/>
<protein>
    <submittedName>
        <fullName evidence="4">Signal transduction protein</fullName>
    </submittedName>
</protein>
<dbReference type="Gene3D" id="3.10.580.10">
    <property type="entry name" value="CBS-domain"/>
    <property type="match status" value="2"/>
</dbReference>
<accession>A0A2R4X286</accession>
<dbReference type="CDD" id="cd04614">
    <property type="entry name" value="CBS_pair_arch2_repeat2"/>
    <property type="match status" value="1"/>
</dbReference>